<dbReference type="GO" id="GO:0016020">
    <property type="term" value="C:membrane"/>
    <property type="evidence" value="ECO:0007669"/>
    <property type="project" value="InterPro"/>
</dbReference>
<dbReference type="InterPro" id="IPR050683">
    <property type="entry name" value="Bact_Polysacc_Export_ATP-bd"/>
</dbReference>
<dbReference type="GO" id="GO:0005524">
    <property type="term" value="F:ATP binding"/>
    <property type="evidence" value="ECO:0007669"/>
    <property type="project" value="UniProtKB-KW"/>
</dbReference>
<dbReference type="PROSITE" id="PS50893">
    <property type="entry name" value="ABC_TRANSPORTER_2"/>
    <property type="match status" value="1"/>
</dbReference>
<dbReference type="PROSITE" id="PS00211">
    <property type="entry name" value="ABC_TRANSPORTER_1"/>
    <property type="match status" value="1"/>
</dbReference>
<dbReference type="InterPro" id="IPR003593">
    <property type="entry name" value="AAA+_ATPase"/>
</dbReference>
<sequence>MSSIVSVNGLELSYPIYSIRASSIRNTIANLAVGGKLLKDGQDVIHVRALEGLSFSLYEGDRLGIIGHNGAGKTTLLKVLAGVYEPDRGNVTVHGRISSMIDVGLGLDASLTGRENIMTMGRMRGFPTREIIAKIPDMVEFSELGGYVDLPVKAYSAGMQARLVFAVATTLEPDVLLLDEWIGAGDAAFHEKAANRMNDILSQSRVMVLATHNFGMIQSVCNKLLVLNGGRQEFFGKVDQWDFNLRAPR</sequence>
<accession>A0A1G4SDS8</accession>
<dbReference type="CDD" id="cd03220">
    <property type="entry name" value="ABC_KpsT_Wzt"/>
    <property type="match status" value="1"/>
</dbReference>
<dbReference type="Proteomes" id="UP000199150">
    <property type="component" value="Unassembled WGS sequence"/>
</dbReference>
<evidence type="ECO:0000256" key="2">
    <source>
        <dbReference type="ARBA" id="ARBA00022448"/>
    </source>
</evidence>
<dbReference type="STRING" id="260084.SAMN02927928_2604"/>
<dbReference type="GO" id="GO:0016887">
    <property type="term" value="F:ATP hydrolysis activity"/>
    <property type="evidence" value="ECO:0007669"/>
    <property type="project" value="InterPro"/>
</dbReference>
<dbReference type="SUPFAM" id="SSF52540">
    <property type="entry name" value="P-loop containing nucleoside triphosphate hydrolases"/>
    <property type="match status" value="1"/>
</dbReference>
<evidence type="ECO:0000256" key="1">
    <source>
        <dbReference type="ARBA" id="ARBA00005417"/>
    </source>
</evidence>
<keyword evidence="3" id="KW-0547">Nucleotide-binding</keyword>
<dbReference type="PANTHER" id="PTHR46743:SF2">
    <property type="entry name" value="TEICHOIC ACIDS EXPORT ATP-BINDING PROTEIN TAGH"/>
    <property type="match status" value="1"/>
</dbReference>
<comment type="similarity">
    <text evidence="1">Belongs to the ABC transporter superfamily.</text>
</comment>
<dbReference type="GO" id="GO:0140359">
    <property type="term" value="F:ABC-type transporter activity"/>
    <property type="evidence" value="ECO:0007669"/>
    <property type="project" value="InterPro"/>
</dbReference>
<dbReference type="SMART" id="SM00382">
    <property type="entry name" value="AAA"/>
    <property type="match status" value="1"/>
</dbReference>
<dbReference type="RefSeq" id="WP_090648668.1">
    <property type="nucleotide sequence ID" value="NZ_CBCRYE010000002.1"/>
</dbReference>
<proteinExistence type="inferred from homology"/>
<evidence type="ECO:0000313" key="6">
    <source>
        <dbReference type="EMBL" id="SCW67354.1"/>
    </source>
</evidence>
<dbReference type="AlphaFoldDB" id="A0A1G4SDS8"/>
<dbReference type="Pfam" id="PF00005">
    <property type="entry name" value="ABC_tran"/>
    <property type="match status" value="1"/>
</dbReference>
<keyword evidence="2" id="KW-0813">Transport</keyword>
<gene>
    <name evidence="6" type="ORF">SAMN02927928_2604</name>
</gene>
<dbReference type="PANTHER" id="PTHR46743">
    <property type="entry name" value="TEICHOIC ACIDS EXPORT ATP-BINDING PROTEIN TAGH"/>
    <property type="match status" value="1"/>
</dbReference>
<evidence type="ECO:0000256" key="3">
    <source>
        <dbReference type="ARBA" id="ARBA00022741"/>
    </source>
</evidence>
<dbReference type="OrthoDB" id="9778870at2"/>
<dbReference type="Gene3D" id="3.40.50.300">
    <property type="entry name" value="P-loop containing nucleotide triphosphate hydrolases"/>
    <property type="match status" value="1"/>
</dbReference>
<keyword evidence="4 6" id="KW-0067">ATP-binding</keyword>
<dbReference type="InterPro" id="IPR027417">
    <property type="entry name" value="P-loop_NTPase"/>
</dbReference>
<dbReference type="InterPro" id="IPR015860">
    <property type="entry name" value="ABC_transpr_TagH-like"/>
</dbReference>
<dbReference type="InterPro" id="IPR017871">
    <property type="entry name" value="ABC_transporter-like_CS"/>
</dbReference>
<name>A0A1G4SDS8_9CAUL</name>
<dbReference type="InterPro" id="IPR003439">
    <property type="entry name" value="ABC_transporter-like_ATP-bd"/>
</dbReference>
<reference evidence="7" key="1">
    <citation type="submission" date="2016-10" db="EMBL/GenBank/DDBJ databases">
        <authorList>
            <person name="Varghese N."/>
            <person name="Submissions S."/>
        </authorList>
    </citation>
    <scope>NUCLEOTIDE SEQUENCE [LARGE SCALE GENOMIC DNA]</scope>
    <source>
        <strain evidence="7">CGMCC 1.3431</strain>
    </source>
</reference>
<dbReference type="EMBL" id="FMTS01000004">
    <property type="protein sequence ID" value="SCW67354.1"/>
    <property type="molecule type" value="Genomic_DNA"/>
</dbReference>
<evidence type="ECO:0000256" key="4">
    <source>
        <dbReference type="ARBA" id="ARBA00022840"/>
    </source>
</evidence>
<feature type="domain" description="ABC transporter" evidence="5">
    <location>
        <begin position="19"/>
        <end position="248"/>
    </location>
</feature>
<organism evidence="6 7">
    <name type="scientific">Asticcacaulis taihuensis</name>
    <dbReference type="NCBI Taxonomy" id="260084"/>
    <lineage>
        <taxon>Bacteria</taxon>
        <taxon>Pseudomonadati</taxon>
        <taxon>Pseudomonadota</taxon>
        <taxon>Alphaproteobacteria</taxon>
        <taxon>Caulobacterales</taxon>
        <taxon>Caulobacteraceae</taxon>
        <taxon>Asticcacaulis</taxon>
    </lineage>
</organism>
<evidence type="ECO:0000259" key="5">
    <source>
        <dbReference type="PROSITE" id="PS50893"/>
    </source>
</evidence>
<keyword evidence="7" id="KW-1185">Reference proteome</keyword>
<evidence type="ECO:0000313" key="7">
    <source>
        <dbReference type="Proteomes" id="UP000199150"/>
    </source>
</evidence>
<protein>
    <submittedName>
        <fullName evidence="6">Lipopolysaccharide transport system ATP-binding protein</fullName>
    </submittedName>
</protein>